<protein>
    <submittedName>
        <fullName evidence="1">Uncharacterized protein</fullName>
    </submittedName>
</protein>
<keyword evidence="2" id="KW-1185">Reference proteome</keyword>
<evidence type="ECO:0000313" key="2">
    <source>
        <dbReference type="Proteomes" id="UP000323300"/>
    </source>
</evidence>
<dbReference type="AlphaFoldDB" id="A0A1I4BZR1"/>
<gene>
    <name evidence="1" type="ORF">SAMN04488498_111143</name>
</gene>
<accession>A0A1I4BZR1</accession>
<evidence type="ECO:0000313" key="1">
    <source>
        <dbReference type="EMBL" id="SFK74003.1"/>
    </source>
</evidence>
<name>A0A1I4BZR1_9HYPH</name>
<organism evidence="1 2">
    <name type="scientific">Neomesorhizobium albiziae</name>
    <dbReference type="NCBI Taxonomy" id="335020"/>
    <lineage>
        <taxon>Bacteria</taxon>
        <taxon>Pseudomonadati</taxon>
        <taxon>Pseudomonadota</taxon>
        <taxon>Alphaproteobacteria</taxon>
        <taxon>Hyphomicrobiales</taxon>
        <taxon>Phyllobacteriaceae</taxon>
        <taxon>Neomesorhizobium</taxon>
    </lineage>
</organism>
<dbReference type="RefSeq" id="WP_188130455.1">
    <property type="nucleotide sequence ID" value="NZ_BSPE01000004.1"/>
</dbReference>
<proteinExistence type="predicted"/>
<dbReference type="Proteomes" id="UP000323300">
    <property type="component" value="Unassembled WGS sequence"/>
</dbReference>
<reference evidence="1 2" key="1">
    <citation type="submission" date="2016-10" db="EMBL/GenBank/DDBJ databases">
        <authorList>
            <person name="Varghese N."/>
            <person name="Submissions S."/>
        </authorList>
    </citation>
    <scope>NUCLEOTIDE SEQUENCE [LARGE SCALE GENOMIC DNA]</scope>
    <source>
        <strain evidence="1 2">DSM 21822</strain>
    </source>
</reference>
<sequence>MAHTNTATRVIEPYERGFIAARMGMSEDCNPYRPGSDEHDDWLAGFADFIHDEDMDDD</sequence>
<dbReference type="EMBL" id="FOSL01000011">
    <property type="protein sequence ID" value="SFK74003.1"/>
    <property type="molecule type" value="Genomic_DNA"/>
</dbReference>